<evidence type="ECO:0000256" key="1">
    <source>
        <dbReference type="SAM" id="MobiDB-lite"/>
    </source>
</evidence>
<organism evidence="2 3">
    <name type="scientific">Methylorubrum populi (strain ATCC BAA-705 / NCIMB 13946 / BJ001)</name>
    <name type="common">Methylobacterium populi</name>
    <dbReference type="NCBI Taxonomy" id="441620"/>
    <lineage>
        <taxon>Bacteria</taxon>
        <taxon>Pseudomonadati</taxon>
        <taxon>Pseudomonadota</taxon>
        <taxon>Alphaproteobacteria</taxon>
        <taxon>Hyphomicrobiales</taxon>
        <taxon>Methylobacteriaceae</taxon>
        <taxon>Methylorubrum</taxon>
    </lineage>
</organism>
<name>B1ZDG8_METPB</name>
<protein>
    <submittedName>
        <fullName evidence="2">Uncharacterized protein</fullName>
    </submittedName>
</protein>
<feature type="compositionally biased region" description="Acidic residues" evidence="1">
    <location>
        <begin position="37"/>
        <end position="46"/>
    </location>
</feature>
<dbReference type="AlphaFoldDB" id="B1ZDG8"/>
<dbReference type="KEGG" id="mpo:Mpop_1341"/>
<feature type="region of interest" description="Disordered" evidence="1">
    <location>
        <begin position="1"/>
        <end position="47"/>
    </location>
</feature>
<proteinExistence type="predicted"/>
<dbReference type="EMBL" id="CP001029">
    <property type="protein sequence ID" value="ACB79511.1"/>
    <property type="molecule type" value="Genomic_DNA"/>
</dbReference>
<sequence length="60" mass="6595">MPAIQPDRSQHVAGTRWPQRRSAEGLGIAEGLGVNMSEDDGGDMDLSDPMQHLLADWLKH</sequence>
<accession>B1ZDG8</accession>
<gene>
    <name evidence="2" type="ordered locus">Mpop_1341</name>
</gene>
<reference evidence="2 3" key="1">
    <citation type="submission" date="2008-04" db="EMBL/GenBank/DDBJ databases">
        <title>Complete sequence of chromosome of Methylobacterium populi BJ001.</title>
        <authorList>
            <consortium name="US DOE Joint Genome Institute"/>
            <person name="Copeland A."/>
            <person name="Lucas S."/>
            <person name="Lapidus A."/>
            <person name="Glavina del Rio T."/>
            <person name="Dalin E."/>
            <person name="Tice H."/>
            <person name="Bruce D."/>
            <person name="Goodwin L."/>
            <person name="Pitluck S."/>
            <person name="Chertkov O."/>
            <person name="Brettin T."/>
            <person name="Detter J.C."/>
            <person name="Han C."/>
            <person name="Kuske C.R."/>
            <person name="Schmutz J."/>
            <person name="Larimer F."/>
            <person name="Land M."/>
            <person name="Hauser L."/>
            <person name="Kyrpides N."/>
            <person name="Mikhailova N."/>
            <person name="Marx C."/>
            <person name="Richardson P."/>
        </authorList>
    </citation>
    <scope>NUCLEOTIDE SEQUENCE [LARGE SCALE GENOMIC DNA]</scope>
    <source>
        <strain evidence="3">ATCC BAA-705 / NCIMB 13946 / BJ001</strain>
    </source>
</reference>
<dbReference type="Proteomes" id="UP000007136">
    <property type="component" value="Chromosome"/>
</dbReference>
<evidence type="ECO:0000313" key="2">
    <source>
        <dbReference type="EMBL" id="ACB79511.1"/>
    </source>
</evidence>
<dbReference type="HOGENOM" id="CLU_2936343_0_0_5"/>
<evidence type="ECO:0000313" key="3">
    <source>
        <dbReference type="Proteomes" id="UP000007136"/>
    </source>
</evidence>